<evidence type="ECO:0000313" key="8">
    <source>
        <dbReference type="Proteomes" id="UP000252415"/>
    </source>
</evidence>
<keyword evidence="8" id="KW-1185">Reference proteome</keyword>
<evidence type="ECO:0000256" key="5">
    <source>
        <dbReference type="ARBA" id="ARBA00023136"/>
    </source>
</evidence>
<keyword evidence="5 6" id="KW-0472">Membrane</keyword>
<dbReference type="PANTHER" id="PTHR21716:SF15">
    <property type="entry name" value="TRANSPORT PROTEIN YRRI-RELATED"/>
    <property type="match status" value="1"/>
</dbReference>
<proteinExistence type="inferred from homology"/>
<comment type="subcellular location">
    <subcellularLocation>
        <location evidence="1">Membrane</location>
        <topology evidence="1">Multi-pass membrane protein</topology>
    </subcellularLocation>
</comment>
<keyword evidence="3 6" id="KW-0812">Transmembrane</keyword>
<dbReference type="GO" id="GO:0055085">
    <property type="term" value="P:transmembrane transport"/>
    <property type="evidence" value="ECO:0007669"/>
    <property type="project" value="TreeGrafter"/>
</dbReference>
<name>A0A368VNW4_9BACL</name>
<evidence type="ECO:0000256" key="4">
    <source>
        <dbReference type="ARBA" id="ARBA00022989"/>
    </source>
</evidence>
<dbReference type="PANTHER" id="PTHR21716">
    <property type="entry name" value="TRANSMEMBRANE PROTEIN"/>
    <property type="match status" value="1"/>
</dbReference>
<organism evidence="7 8">
    <name type="scientific">Paenibacillus prosopidis</name>
    <dbReference type="NCBI Taxonomy" id="630520"/>
    <lineage>
        <taxon>Bacteria</taxon>
        <taxon>Bacillati</taxon>
        <taxon>Bacillota</taxon>
        <taxon>Bacilli</taxon>
        <taxon>Bacillales</taxon>
        <taxon>Paenibacillaceae</taxon>
        <taxon>Paenibacillus</taxon>
    </lineage>
</organism>
<feature type="transmembrane region" description="Helical" evidence="6">
    <location>
        <begin position="158"/>
        <end position="179"/>
    </location>
</feature>
<dbReference type="OrthoDB" id="9793390at2"/>
<reference evidence="7 8" key="1">
    <citation type="submission" date="2018-07" db="EMBL/GenBank/DDBJ databases">
        <title>Genomic Encyclopedia of Type Strains, Phase III (KMG-III): the genomes of soil and plant-associated and newly described type strains.</title>
        <authorList>
            <person name="Whitman W."/>
        </authorList>
    </citation>
    <scope>NUCLEOTIDE SEQUENCE [LARGE SCALE GENOMIC DNA]</scope>
    <source>
        <strain evidence="7 8">CECT 7506</strain>
    </source>
</reference>
<protein>
    <submittedName>
        <fullName evidence="7">Putative PurR-regulated permease PerM</fullName>
    </submittedName>
</protein>
<feature type="transmembrane region" description="Helical" evidence="6">
    <location>
        <begin position="73"/>
        <end position="98"/>
    </location>
</feature>
<dbReference type="EMBL" id="QPJD01000016">
    <property type="protein sequence ID" value="RCW42562.1"/>
    <property type="molecule type" value="Genomic_DNA"/>
</dbReference>
<dbReference type="Pfam" id="PF01594">
    <property type="entry name" value="AI-2E_transport"/>
    <property type="match status" value="1"/>
</dbReference>
<feature type="transmembrane region" description="Helical" evidence="6">
    <location>
        <begin position="12"/>
        <end position="33"/>
    </location>
</feature>
<keyword evidence="4 6" id="KW-1133">Transmembrane helix</keyword>
<evidence type="ECO:0000256" key="6">
    <source>
        <dbReference type="SAM" id="Phobius"/>
    </source>
</evidence>
<dbReference type="RefSeq" id="WP_114382773.1">
    <property type="nucleotide sequence ID" value="NZ_QPJD01000016.1"/>
</dbReference>
<comment type="caution">
    <text evidence="7">The sequence shown here is derived from an EMBL/GenBank/DDBJ whole genome shotgun (WGS) entry which is preliminary data.</text>
</comment>
<feature type="transmembrane region" description="Helical" evidence="6">
    <location>
        <begin position="243"/>
        <end position="262"/>
    </location>
</feature>
<feature type="transmembrane region" description="Helical" evidence="6">
    <location>
        <begin position="39"/>
        <end position="61"/>
    </location>
</feature>
<accession>A0A368VNW4</accession>
<dbReference type="AlphaFoldDB" id="A0A368VNW4"/>
<comment type="similarity">
    <text evidence="2">Belongs to the autoinducer-2 exporter (AI-2E) (TC 2.A.86) family.</text>
</comment>
<gene>
    <name evidence="7" type="ORF">DFP97_116124</name>
</gene>
<feature type="transmembrane region" description="Helical" evidence="6">
    <location>
        <begin position="274"/>
        <end position="293"/>
    </location>
</feature>
<feature type="transmembrane region" description="Helical" evidence="6">
    <location>
        <begin position="313"/>
        <end position="343"/>
    </location>
</feature>
<dbReference type="InterPro" id="IPR002549">
    <property type="entry name" value="AI-2E-like"/>
</dbReference>
<feature type="transmembrane region" description="Helical" evidence="6">
    <location>
        <begin position="215"/>
        <end position="237"/>
    </location>
</feature>
<evidence type="ECO:0000256" key="3">
    <source>
        <dbReference type="ARBA" id="ARBA00022692"/>
    </source>
</evidence>
<dbReference type="GO" id="GO:0016020">
    <property type="term" value="C:membrane"/>
    <property type="evidence" value="ECO:0007669"/>
    <property type="project" value="UniProtKB-SubCell"/>
</dbReference>
<evidence type="ECO:0000256" key="1">
    <source>
        <dbReference type="ARBA" id="ARBA00004141"/>
    </source>
</evidence>
<dbReference type="Proteomes" id="UP000252415">
    <property type="component" value="Unassembled WGS sequence"/>
</dbReference>
<evidence type="ECO:0000256" key="2">
    <source>
        <dbReference type="ARBA" id="ARBA00009773"/>
    </source>
</evidence>
<sequence>MERFTKNRLFVWLVYIILGLLAIYLMLLLKPLILNVYVFLRAVLAPFIIAMIISYVLNPVVTLLHERKVPRTIAVLLIYAVFCTAITVLLVNLIPMFINQVQELNRHVPELSMRAADIVTDINNTSFLPESIRTGLNKSLVHMEKKLSETLFNFVNNIGSMLNAVFIAFIIPFLSFYILKDFDVFERTVITYVPKSHRKNTVRLMKDIDTALGSYIRGQFLVCFIVGLLAYCGYFFIGMPYALLLAGIVAITNVIPYLGPFFGAAPALLMASTISVKMVILVAIINTACQILEGNVISPQVVGRTLHLHPLSIIFALLVGGEIAGIVGMILAVPIFAACKVIVQHMFAYYVRRKII</sequence>
<evidence type="ECO:0000313" key="7">
    <source>
        <dbReference type="EMBL" id="RCW42562.1"/>
    </source>
</evidence>